<comment type="caution">
    <text evidence="9">The sequence shown here is derived from an EMBL/GenBank/DDBJ whole genome shotgun (WGS) entry which is preliminary data.</text>
</comment>
<keyword evidence="2 6" id="KW-0812">Transmembrane</keyword>
<feature type="compositionally biased region" description="Low complexity" evidence="5">
    <location>
        <begin position="6964"/>
        <end position="6977"/>
    </location>
</feature>
<feature type="transmembrane region" description="Helical" evidence="6">
    <location>
        <begin position="5201"/>
        <end position="5222"/>
    </location>
</feature>
<feature type="transmembrane region" description="Helical" evidence="6">
    <location>
        <begin position="5483"/>
        <end position="5511"/>
    </location>
</feature>
<evidence type="ECO:0000256" key="2">
    <source>
        <dbReference type="ARBA" id="ARBA00022692"/>
    </source>
</evidence>
<feature type="transmembrane region" description="Helical" evidence="6">
    <location>
        <begin position="6071"/>
        <end position="6094"/>
    </location>
</feature>
<keyword evidence="7" id="KW-0732">Signal</keyword>
<dbReference type="EMBL" id="QXFY01000029">
    <property type="protein sequence ID" value="KAE9361249.1"/>
    <property type="molecule type" value="Genomic_DNA"/>
</dbReference>
<feature type="compositionally biased region" description="Basic residues" evidence="5">
    <location>
        <begin position="7088"/>
        <end position="7099"/>
    </location>
</feature>
<feature type="transmembrane region" description="Helical" evidence="6">
    <location>
        <begin position="4885"/>
        <end position="4905"/>
    </location>
</feature>
<dbReference type="InterPro" id="IPR002859">
    <property type="entry name" value="PKD/REJ-like"/>
</dbReference>
<dbReference type="Gene3D" id="2.60.120.260">
    <property type="entry name" value="Galactose-binding domain-like"/>
    <property type="match status" value="1"/>
</dbReference>
<gene>
    <name evidence="9" type="ORF">PF008_g1208</name>
</gene>
<dbReference type="Pfam" id="PF02010">
    <property type="entry name" value="REJ"/>
    <property type="match status" value="1"/>
</dbReference>
<feature type="transmembrane region" description="Helical" evidence="6">
    <location>
        <begin position="5328"/>
        <end position="5349"/>
    </location>
</feature>
<feature type="transmembrane region" description="Helical" evidence="6">
    <location>
        <begin position="5102"/>
        <end position="5125"/>
    </location>
</feature>
<feature type="signal peptide" evidence="7">
    <location>
        <begin position="1"/>
        <end position="22"/>
    </location>
</feature>
<feature type="transmembrane region" description="Helical" evidence="6">
    <location>
        <begin position="5575"/>
        <end position="5593"/>
    </location>
</feature>
<feature type="transmembrane region" description="Helical" evidence="6">
    <location>
        <begin position="6387"/>
        <end position="6410"/>
    </location>
</feature>
<evidence type="ECO:0000256" key="3">
    <source>
        <dbReference type="ARBA" id="ARBA00022989"/>
    </source>
</evidence>
<dbReference type="InterPro" id="IPR013320">
    <property type="entry name" value="ConA-like_dom_sf"/>
</dbReference>
<feature type="transmembrane region" description="Helical" evidence="6">
    <location>
        <begin position="6032"/>
        <end position="6051"/>
    </location>
</feature>
<evidence type="ECO:0000256" key="7">
    <source>
        <dbReference type="SAM" id="SignalP"/>
    </source>
</evidence>
<dbReference type="Gene3D" id="2.60.120.200">
    <property type="match status" value="1"/>
</dbReference>
<proteinExistence type="predicted"/>
<feature type="transmembrane region" description="Helical" evidence="6">
    <location>
        <begin position="5850"/>
        <end position="5870"/>
    </location>
</feature>
<dbReference type="PANTHER" id="PTHR15332:SF175">
    <property type="entry name" value="PROPROTEIN CONVERTASE SUBTILISIN_KEXIN TYPE 5-LIKE"/>
    <property type="match status" value="1"/>
</dbReference>
<dbReference type="InterPro" id="IPR008979">
    <property type="entry name" value="Galactose-bd-like_sf"/>
</dbReference>
<dbReference type="SUPFAM" id="SSF49899">
    <property type="entry name" value="Concanavalin A-like lectins/glucanases"/>
    <property type="match status" value="1"/>
</dbReference>
<dbReference type="InterPro" id="IPR018499">
    <property type="entry name" value="Tetraspanin/Peripherin"/>
</dbReference>
<dbReference type="InterPro" id="IPR011992">
    <property type="entry name" value="EF-hand-dom_pair"/>
</dbReference>
<feature type="region of interest" description="Disordered" evidence="5">
    <location>
        <begin position="7040"/>
        <end position="7099"/>
    </location>
</feature>
<accession>A0A6G0SLF1</accession>
<evidence type="ECO:0000256" key="5">
    <source>
        <dbReference type="SAM" id="MobiDB-lite"/>
    </source>
</evidence>
<feature type="transmembrane region" description="Helical" evidence="6">
    <location>
        <begin position="5729"/>
        <end position="5751"/>
    </location>
</feature>
<evidence type="ECO:0000313" key="9">
    <source>
        <dbReference type="EMBL" id="KAE9361249.1"/>
    </source>
</evidence>
<feature type="transmembrane region" description="Helical" evidence="6">
    <location>
        <begin position="5431"/>
        <end position="5450"/>
    </location>
</feature>
<keyword evidence="3 6" id="KW-1133">Transmembrane helix</keyword>
<feature type="transmembrane region" description="Helical" evidence="6">
    <location>
        <begin position="5067"/>
        <end position="5090"/>
    </location>
</feature>
<feature type="transmembrane region" description="Helical" evidence="6">
    <location>
        <begin position="6216"/>
        <end position="6233"/>
    </location>
</feature>
<dbReference type="Proteomes" id="UP000486351">
    <property type="component" value="Unassembled WGS sequence"/>
</dbReference>
<organism evidence="9 10">
    <name type="scientific">Phytophthora fragariae</name>
    <dbReference type="NCBI Taxonomy" id="53985"/>
    <lineage>
        <taxon>Eukaryota</taxon>
        <taxon>Sar</taxon>
        <taxon>Stramenopiles</taxon>
        <taxon>Oomycota</taxon>
        <taxon>Peronosporomycetes</taxon>
        <taxon>Peronosporales</taxon>
        <taxon>Peronosporaceae</taxon>
        <taxon>Phytophthora</taxon>
    </lineage>
</organism>
<reference evidence="9 10" key="1">
    <citation type="submission" date="2018-09" db="EMBL/GenBank/DDBJ databases">
        <title>Genomic investigation of the strawberry pathogen Phytophthora fragariae indicates pathogenicity is determined by transcriptional variation in three key races.</title>
        <authorList>
            <person name="Adams T.M."/>
            <person name="Armitage A.D."/>
            <person name="Sobczyk M.K."/>
            <person name="Bates H.J."/>
            <person name="Dunwell J.M."/>
            <person name="Nellist C.F."/>
            <person name="Harrison R.J."/>
        </authorList>
    </citation>
    <scope>NUCLEOTIDE SEQUENCE [LARGE SCALE GENOMIC DNA]</scope>
    <source>
        <strain evidence="9 10">NOV-77</strain>
    </source>
</reference>
<feature type="transmembrane region" description="Helical" evidence="6">
    <location>
        <begin position="5955"/>
        <end position="5980"/>
    </location>
</feature>
<dbReference type="SUPFAM" id="SSF49785">
    <property type="entry name" value="Galactose-binding domain-like"/>
    <property type="match status" value="1"/>
</dbReference>
<feature type="transmembrane region" description="Helical" evidence="6">
    <location>
        <begin position="5261"/>
        <end position="5285"/>
    </location>
</feature>
<feature type="chain" id="PRO_5026247251" description="PKD/REJ-like domain-containing protein" evidence="7">
    <location>
        <begin position="23"/>
        <end position="7099"/>
    </location>
</feature>
<evidence type="ECO:0000256" key="1">
    <source>
        <dbReference type="ARBA" id="ARBA00004141"/>
    </source>
</evidence>
<evidence type="ECO:0000256" key="4">
    <source>
        <dbReference type="ARBA" id="ARBA00023136"/>
    </source>
</evidence>
<dbReference type="SUPFAM" id="SSF47473">
    <property type="entry name" value="EF-hand"/>
    <property type="match status" value="1"/>
</dbReference>
<feature type="transmembrane region" description="Helical" evidence="6">
    <location>
        <begin position="5531"/>
        <end position="5554"/>
    </location>
</feature>
<dbReference type="Pfam" id="PF00335">
    <property type="entry name" value="Tetraspanin"/>
    <property type="match status" value="1"/>
</dbReference>
<keyword evidence="4 6" id="KW-0472">Membrane</keyword>
<feature type="domain" description="PKD/REJ-like" evidence="8">
    <location>
        <begin position="4101"/>
        <end position="4472"/>
    </location>
</feature>
<sequence>MPSSVTCCGGFGLLLIIMTAVAMDPTPEEVQVQAWMASNEDFDWQQSEATAVVRIDSRGVQDTDGNLYFAGSKALDADQLDIFVAQIKADGTLGWTKQWGTDEPDAATSITIIDETDAATGTTTQYLYVAGYTWGYLDEGGHALNGFGQYGGRDVVLAKISLNGDKLWMRQFGTTANDFAYGVALDGSFNTLLLSGGCVTHQVDETVEVDVAEMLETRTHAGIMSDYEAQIMDPNARASAKNRAYDFAVSLNFGGDILDYAMDGGVTLTPRRRRIREGGLVAEYAVVLNRQPLADVVVQAEDVRLVDARGDPAQQLQFLTPQRVVFTPANWNREQYVRLTAVDDALAEGRHYAVVTHSVASADPNFDGDDTPFLTGRNVTVQIDDNDLAGVSLSRQHVFVAEGGGNDSYDVVLTSRPWHPVKVVIMPLHGTQTAVAPASSRTATEDGSAELMFQPEDWDKPQRVVVSAVDDFDSEVEFGGLYNGGPLLHYTESKDIRYHTHRPQCFDVPNCDPLDSSVCILSEAELQDGQTSARVCDITNECVFTQGNGACIANVVGGKAAVPVRFGNPLLDPGSTDDSVADMSYASLIDMLTAEANDTDLMALSDAADRDLSQLDFVPPPPELRSFVLSFLGLMNVEQARKMSANPRNVVHTICAGLVRLETLRWAFEEWPKGYVGRVLDAVFAMFPQSYALERQSWNCGMASFLPSNSIEVSIWDNDPGVTLSTASLSVTEGDSVGSNYDVVLNAPPSIGGYAQIAASVNNTEISSVYCSLKQSDTCGFWDKNFAALARTVYDQSAWSSHSIPSPNVSIAMVGNSQVVITPSILTFTATNWFVPQRVTVRAVDDAIAELNASYTISHRVQNSPYRYTNATAFWFEGTIAPAGQELYPSWNTVGGGGIPYNPVPTVIHSPDHMRVNVLVRDNDVAKVNVVVNQPQAELATKEARDATDWVGDYITALGFHDLSVSTTATSSKTIDSALQNILMFASGVKTFVKFHLPHLHDGDTSLAFLGATLVLHQTPYKVFDVSELDGGSSSSDSSGEISFTKEYELKVTVVDNAWTADSIRKATVTPKPLSFLSKDASMQVTATVEKSRSIEVDITPLLAQVLPTRLSVVSLQIEVLSQGGSTESIATTQLCSSVFERKLRPLLSLSYQFPNILGGLQATQSSTAISLETKKPLEASLATNEAKYDDSVDSTADVATTVSEIEPWWEVTLPQLTKMGTLAVFLPASIVEESTDPDAVNIVLIVSLTAFGSKAMSLEDALVYGCPGACPNVQRLPVRKGILLWNVQAGAVAVRIYREGTGVLQLSQVKAFEPFISVTPTANEAGIRSRLKSDWGTNTPLLQSWRLLQTVRRSENENLAVGMATRQSSTSPSDALSYLAVDGLKHTDWDPLIIQDEDNNDTMAAGSTRTDLDTNPWWEVDLGSVKPISSIVLYPYVGSHYDELCAPVASTGSNGYPAWSGDLYDYSHTDSLLQLKAPFAQQFDVLLSAQPLTNSDGTASEASTTATKTLSFSCANYTNSIAWEDIFSTARFVTVRKQGRGVLMLNEVEVERWNPATVSRYLLLDLFGSGIKPLAVASVQVFPPSDVVPTDSATLSAPAPIPYTIHSVSSQLANSGAGSASALLNAQDNTLCYVAGAPSYHEWVVLDFSAPVEIGLVDVNADVSQCSSANVESVAEFSVASHGSVLDGIRSDVASQTLSSEALSTTCVLDATGAVVSPSSQCKTYVCGGTACQAPLSAKNAAGSSLVLSDFVDIAVLGKAELLPVDRLPLSVNEHRSLLLRDNPVAIWPFDDAAKVLVSTDESETAWEGKSRATGALAFATTSTSVDLNINDALEATFFSAAVAVQPAMSSFSLEFWFDISEEFIAAAADNLPAEAVTMLGNDASGDQVAFGSVGVSSKTTRFYFEMANAADGTVCTTDHGEDADVLPVAEKWHQAVATYDPTSSSISLSICVAGELQTTNCYTSTATCNMALLNLTQKILRFGAPEPNADGGGFVGKLTNVAWFVRALTTTEIMDHYHDFLDGVATDATAAHNTYSIGLSAKPLRPVTVKIDAESACYRFNLCNVSIIPTVLIFTTENWNLPQLVHVLATDDQLYEGLHTTEVFHVASSPALYQLTSTASTASVNNASGGQQLLQDLNESVTAFFRDLVLYGVLQSSSDRLARQNALIDLQTQWAKQPVKEVVVATNVYSEPISVSPVLVTITDLTVPGIEFSTASLSVSEDGKGNDYQVVLLSEPTEEVRVSLHIASGCYRRCVPSPVCPSHSVELADGTFAAAGDDSFLTCGDDTESMNTSDRLCNITLSPDVLIFSPDDWSLPKTVRVLAVDDHLDEEDTHLTIIRSTSASLDPVYNQLVLPDTVVAIADNDDTNMEYSTKVVSLFENGLAVSTLKYPHADYYTLKLLTEPYANVTIAMSNEANAACYRPCGYPFDETSCGLPRQQSVSLVHLRSNSTREIHQISLRMTKITEVQRIVTYANHVDQIIQLQASGGFGLETQAIVFQFNDVFKTRFKSSDAIAAATSYGSTFSISNGGGASSAALDMFATALQVQTSVNGLFPGATNAVNVTRDVQYAASTLTWTITFLRFVSADGTFPLLSAVANGAIEGAVSSQLSMPPTAASLQTALGSQAGIYSVSVSRQLLSTGGYGFQYAITFVSVETFATLVVNSTASVVASADAPTPVSVSVVETQSPVLIGGAFVIDYFTPLNITTSAKPNRTAPIFWNDSADTVAIKLGQLQGLANVTVSRQKLSAEGGMAWTVQFLQNYGNLPSMVATSLNLTGKGVTIGVNTVRDGEPLRGNFSVQMGGWFKKTDPRTSRAYMMNLPLKNTTALPFNATAWEFRKALFALNITELTNVSRAGVDCDVFNVCNGYTWTISYINSPGNLPHIAVYADDIMRQAPGMTLTSTTVANGTYLGGSFSLRLELLDPNTNRTYVGTTWKLPVNVSAIGMDEALEALSFVRSNREAEYDPETKVWRGIKFDKGVRVYREGPYLDGGHTWRLEWALEDYTRFADLKITMDVSLVTQEIEPLPVPSELDLQGKPRCLAIPTALFQADPTDPLGLRGFCVYAIANETAQERFLCNYTVLDPWIVFTPENWCIPQQVKLEAVDDYLDEYTAENGTETFSKVTHSVFSDDYIYLALPLPDVTVKVESDDVAKVLVSESALEVSEDGLLVAQYFLQLNSEPLADVKVVVLPWLDSDNTQCYRFGLCNVTLPVSEYVFTPQNWNVPQKVAVLATDDNLDEYDTHMTGISHVSYSADPKYNAIPTIPKINVTVRDNDVSGFIVNKASVFVTEGLGAVDSYTVVLTSEPFAKVTVSVTNVGTVGNFAVPSPTKLVFTWRNWNVTQTVNVTAFDDYTQDVVGSSSTLNHSLTTNDVIYAGLKNLAGVKVFITDNDVSGIELSTRELRGPEDNTSVLSYNVRLTSEPWSPVVVRPNASHECYLRIQSGERVCNASILSGSTSLYFGATNWSVWQYVSLIAVDDWLDEANIHTARISHASLSSDPLYIVSDYAASGGDLKLYISDNDNSFVNISIQSSTNQLHVAEGSFNDSYSVFLNSEPYEYVTVTLRPAIERIVSLADSKSVYTQPQVGTSYGSSSSSAMTLLGTETIRSVQLVFTPLDWSRPRVVTVFAIDDEIPEAATQYSSVLHAVSSADANYNISNSSIGVVSVSVMISDREAIPPPLPVTAIFDSSGSKVNVVFDSSVYHAASMDVSSSGTYVTRLKTFPCSLVFNLASGKYSLGSAVYCLWVDGKSLRIELSNGATLAAADKLVLNDCSSFADQYCNATDVLRARPTSRAFSQASIAVQVPSDIVQPSAVLVVPENAGNCGAWSADASLSSGAGGRPFAQLVSFALPASLFSGSIAQSSADAGLQLYQRLNAGLELLCQKYKSDWMTGTSTLTGVPAADISLATAANTNAASDFSMLSTMAQLRSACYLRSAAQNATAAGTLLLQVNSSLLEPGTGYRVGLKLVNAFAQTTVVSKSVNVQSQPGPAVFIVGESSQTVTRVGSPVVMQVDAAVSCPTLSSSDVAYRWTTTSKSTDGSGAVASVDFSKDNSARDPRVFRLARSLLQAGLSYTFRVEAYMKGASYNQSSSSFASMVVVVSSSLPQVTIKGGDCALGERDTLVLDGSTTVDPDSSNTAFTYAWTCQDVTNASSSVVASCMNSSGTPSVPLALSSATGPVLRIAPFNLVSNRQLKFSLTAAKGPRSAAASSTIWTVAGYLPVVQVTASATKINPSNRLSLTGAVSSDYPYTTRWIQTLGDLVLPTADVSNTTDAFTLPLTSASNAIRSFKLTPGLTYNFRLVANDTGGNVGFGSVTVVVNSPPSSGTFTVSPSSGYAMQDLFTLTCSLWSDDKDDYPLSYAFGVLSAANFEALKNNATDVNSLVAQLRRYMTPLVATQLSPSATTKMLPPDSLADSENVTIVAFISDQLGAVALAYDTIEVLLPEAAREQPTTFISGLFDANYDLISSGDTSEDVRQVLSAAMVLEKAFSSSSSADGSAAGTRRLASCPEGFMGANCATEIAVVQLMNAGILATVSTAVRTVEPTSSGLGQQAHVLSSVMRGAPQALGTNEISVVTQLCSGIAGSALTLDAPGDFLDSTSDTLLEVIAAFLGLRSSSTSTTSSARRLTDSDNVTCSNTSESIGTQTNWNNTVRALQSLAALSSDGLLADEPPAVLEASDVRTYSSRGSSFADEPSSELSMTLTSTSVACLGSDLYLDAFSLATSPHSACTLNDSEVISRLTLFSVHSQAALDQAATVTSYSSDAGVDMQTLASTSTCVRTASQSLTSEAETEKWMPLVALTIPHERELSAIEQSNFSTVCKTWDAEISSWSVDVCFKDDRTSTSEMTVCYCTEVESALEVLVTLEERLDFYALHPELYRNDKPSLVVSVTLAVLVGVFVIIAKAGQTLDARDTQREKITIIKRLNRAKWSELEARTQATNVFEDFDSFYVAQKIKRLEARPPSEAPTAPTDVGESSAVLFSSSTRGVPFNEATNEPIDTTVQLPDEARTLFGSSPLVDRQYRRVTLLFRLSNLALVMLGIVLLFAGIEVQFVLGRTPAELVLYLYGGPLGITLMVGSVVLIVGGISGVLLARREASHAARTAYLSSLGVGLLTQLLVVLFAYHLLENFNAMPRGVALALRSHWDALSTDAKTQLQVSYGCCGFLTVSEEGSCPEEALDTVPPRTCSAVLGVQASTLFSSSFIYVEALFFVEIACVALANFLVRWRRIRLVQLATSDANASAEASIVRSLVSVALLCSLPPLYALLACVAAGAVFFGVDLMVQWGAMADPLVAALLGVEIGALIVAGAAVYLVIALWSMYALGRRDIRALRWIAGFSLIFLLFTLAVRAYSGRLLADFYVDPSISRAIEAKYTALPPSSTLLRVEMSLGCCGFRDHAQGTCVEDSSDIGIPTCREQVETALERALSLAINRLTGFVIAEAVVLVLLAWLCLRLRHFASLAAISSGQAVIEVPSARQPLTLSQQVFVVVLALLSLVAAAAGIGVLCLGVDVLFELNVLQLSYLLRVFDRRLAVYLLIFGGGIEVFAIFGGIVAWFGAQGSHRRPRIKALRKWLVDSYLVACIVLFIAAFMLAGVGHKLSMQLTPTTEADEVTANELAVDTRLKDLWSSAPSTTKLFVQNTLQCCGYERVEATNGSVVYTLQAEQFGWRRLTSISTYRVYSSKNDLAPQKTRVLTESRAEATLLSDSTQCPPDAIDGCANPMKQYVSRVARIAWQLWSGLAAFSVAALLCASGLRDIDQLASQWQPGWRLRIERSAFLVMVLAGALSALACFILGLDVAVGWTLFSSTAFQMVFARSMDCVLMLYGVLALLTHAYSIRAALHFSVHQLFLQCVARLVLAAAAFAAMGFTAYLSHYSSASDASWHAQLTDFLDEQWSLLTPSTQNAIALEFSCCGFNDPVLVAGQGVVFDRPALGYSSCSLAISRGCKTPLVTGVESSFAWLFAFLLALALMEVMLFVLGALVLRSVRNYEAEAWFALESRLRYVAGRFRRDFRRQHVLVSVGARFDARLTRAQRAMSVLCAWAASLAVYAGYFATKGCYRTSLKSCEQPGAGELLGFGLVYGGTVGLAVQTVSVALFEHVRHRADDEAKEVATARQRKEKVLLFRTPWFRRRRAGPQESAKVMEQSIVTGETSTLDATQTTTEERWFVWLTRFVALTFQTCGVVLFLGGCALATLLGLLRLGYNNSLYGVPLDEDVLELLALAVALIVVSLLAALANDLREQQIKRPLRRKMTPVVVTLVVAAIAAVLALGAVLLAVFMIHEVVQDDASALNSWSVRTTGFSVVERLETAWKEELTGYAKDTAQQELRCCGFWSATDAPFLPCPEGDPVEVTYEALSVSGAVVAETKNEFTTLPGCRSGMVARFQRGADVATYCALTAAGLLFVMAVTSLFLARELAISKDAKLKLRVPDSGANEDEVKRDVRETFETVVGLKIAAPARGKLRSQLLASSLDSVAPTVASELAAAPLKHEQVVISSVPSDQVEHDVDDGDVAGKILSDSGSIGGDDSASVPYPAAIVYVVFAICLVWLAIMAYVVAISAMELGVATSWLCVLAWAVGVVIQELVVEPIVIFASIVARTWRSWWSRSLLARIIRRGRALLRIGPQDARALERERLGKSLTLYDRLRYAAAVRIQRRLLTKVTRARYLRQLRAHKQEQHRLLAIQRRETLRRTLTNFSEEEIDAFRLLFATADAAQLGLVSHTAIAQAIYELGVHVPATKVRELLEDFDPAYADLVDFEHFLYGMHCVRVYHQQLQTQGAEVAEQPKAKMIKDEKLVSSSDRFGARADPRAELLVKRQNLLRELRDRRESLAHKLMRKVSGKLPPLLQRGKTARTTGAINEGDELQSDDEAVAQPAGTYVFWQNRKLSPKKRALESVLKKKHQEKLRQRDGAAVDGDDVHTTARTAVGLDADPRPKTSTSPARRALKIVASKRASSSRGNMATVRAETAASPQPAEASGAASSSVVPAAVYSDDEDKVPVKAVELEVGGDLVESRAATAAATVEESKPTETAEEAKLFGAYMLLTKQPPPFRPQRKQEAPAAAGEGEGDASRPVTAEKPKTSAAQSALEKALLKKQKTKTKPKL</sequence>
<dbReference type="GO" id="GO:0016020">
    <property type="term" value="C:membrane"/>
    <property type="evidence" value="ECO:0007669"/>
    <property type="project" value="UniProtKB-SubCell"/>
</dbReference>
<feature type="transmembrane region" description="Helical" evidence="6">
    <location>
        <begin position="5772"/>
        <end position="5799"/>
    </location>
</feature>
<feature type="transmembrane region" description="Helical" evidence="6">
    <location>
        <begin position="6170"/>
        <end position="6196"/>
    </location>
</feature>
<feature type="transmembrane region" description="Helical" evidence="6">
    <location>
        <begin position="5291"/>
        <end position="5316"/>
    </location>
</feature>
<name>A0A6G0SLF1_9STRA</name>
<protein>
    <recommendedName>
        <fullName evidence="8">PKD/REJ-like domain-containing protein</fullName>
    </recommendedName>
</protein>
<feature type="region of interest" description="Disordered" evidence="5">
    <location>
        <begin position="6919"/>
        <end position="6977"/>
    </location>
</feature>
<feature type="transmembrane region" description="Helical" evidence="6">
    <location>
        <begin position="6253"/>
        <end position="6277"/>
    </location>
</feature>
<feature type="transmembrane region" description="Helical" evidence="6">
    <location>
        <begin position="5026"/>
        <end position="5047"/>
    </location>
</feature>
<dbReference type="PANTHER" id="PTHR15332">
    <property type="entry name" value="PROPROTEIN CONVERTASE SUBTILISIN_KEXIN TYPE 5-LIKE"/>
    <property type="match status" value="1"/>
</dbReference>
<evidence type="ECO:0000313" key="10">
    <source>
        <dbReference type="Proteomes" id="UP000486351"/>
    </source>
</evidence>
<dbReference type="Gene3D" id="1.10.238.10">
    <property type="entry name" value="EF-hand"/>
    <property type="match status" value="1"/>
</dbReference>
<evidence type="ECO:0000259" key="8">
    <source>
        <dbReference type="Pfam" id="PF02010"/>
    </source>
</evidence>
<comment type="subcellular location">
    <subcellularLocation>
        <location evidence="1">Membrane</location>
        <topology evidence="1">Multi-pass membrane protein</topology>
    </subcellularLocation>
</comment>
<feature type="transmembrane region" description="Helical" evidence="6">
    <location>
        <begin position="6532"/>
        <end position="6556"/>
    </location>
</feature>
<evidence type="ECO:0000256" key="6">
    <source>
        <dbReference type="SAM" id="Phobius"/>
    </source>
</evidence>